<feature type="domain" description="P-type ATPase A" evidence="21">
    <location>
        <begin position="307"/>
        <end position="375"/>
    </location>
</feature>
<evidence type="ECO:0000256" key="6">
    <source>
        <dbReference type="ARBA" id="ARBA00022741"/>
    </source>
</evidence>
<evidence type="ECO:0000256" key="1">
    <source>
        <dbReference type="ARBA" id="ARBA00001946"/>
    </source>
</evidence>
<evidence type="ECO:0000256" key="16">
    <source>
        <dbReference type="PIRSR" id="PIRSR606539-1"/>
    </source>
</evidence>
<dbReference type="STRING" id="106004.A0A1Y2G0G8"/>
<dbReference type="GO" id="GO:0016887">
    <property type="term" value="F:ATP hydrolysis activity"/>
    <property type="evidence" value="ECO:0007669"/>
    <property type="project" value="InterPro"/>
</dbReference>
<evidence type="ECO:0000256" key="7">
    <source>
        <dbReference type="ARBA" id="ARBA00022840"/>
    </source>
</evidence>
<dbReference type="GO" id="GO:0006892">
    <property type="term" value="P:post-Golgi vesicle-mediated transport"/>
    <property type="evidence" value="ECO:0007669"/>
    <property type="project" value="TreeGrafter"/>
</dbReference>
<dbReference type="InterPro" id="IPR023298">
    <property type="entry name" value="ATPase_P-typ_TM_dom_sf"/>
</dbReference>
<dbReference type="InterPro" id="IPR059000">
    <property type="entry name" value="ATPase_P-type_domA"/>
</dbReference>
<dbReference type="InterPro" id="IPR006539">
    <property type="entry name" value="P-type_ATPase_IV"/>
</dbReference>
<dbReference type="GO" id="GO:0032456">
    <property type="term" value="P:endocytic recycling"/>
    <property type="evidence" value="ECO:0007669"/>
    <property type="project" value="TreeGrafter"/>
</dbReference>
<dbReference type="Pfam" id="PF13246">
    <property type="entry name" value="Cation_ATPase"/>
    <property type="match status" value="1"/>
</dbReference>
<dbReference type="InterPro" id="IPR008250">
    <property type="entry name" value="ATPase_P-typ_transduc_dom_A_sf"/>
</dbReference>
<keyword evidence="5 18" id="KW-0479">Metal-binding</keyword>
<name>A0A1Y2G0G8_9BASI</name>
<feature type="transmembrane region" description="Helical" evidence="19">
    <location>
        <begin position="478"/>
        <end position="500"/>
    </location>
</feature>
<feature type="binding site" evidence="17">
    <location>
        <position position="979"/>
    </location>
    <ligand>
        <name>ATP</name>
        <dbReference type="ChEBI" id="CHEBI:30616"/>
    </ligand>
</feature>
<keyword evidence="10 19" id="KW-1133">Transmembrane helix</keyword>
<protein>
    <recommendedName>
        <fullName evidence="19">Phospholipid-transporting ATPase</fullName>
        <ecNumber evidence="19">7.6.2.1</ecNumber>
    </recommendedName>
</protein>
<comment type="similarity">
    <text evidence="3 19">Belongs to the cation transport ATPase (P-type) (TC 3.A.3) family. Type IV subfamily.</text>
</comment>
<accession>A0A1Y2G0G8</accession>
<feature type="binding site" evidence="17">
    <location>
        <position position="720"/>
    </location>
    <ligand>
        <name>ATP</name>
        <dbReference type="ChEBI" id="CHEBI:30616"/>
    </ligand>
</feature>
<feature type="binding site" evidence="17">
    <location>
        <position position="777"/>
    </location>
    <ligand>
        <name>ATP</name>
        <dbReference type="ChEBI" id="CHEBI:30616"/>
    </ligand>
</feature>
<comment type="cofactor">
    <cofactor evidence="1 18">
        <name>Mg(2+)</name>
        <dbReference type="ChEBI" id="CHEBI:18420"/>
    </cofactor>
</comment>
<dbReference type="SFLD" id="SFLDF00027">
    <property type="entry name" value="p-type_atpase"/>
    <property type="match status" value="1"/>
</dbReference>
<evidence type="ECO:0000256" key="19">
    <source>
        <dbReference type="RuleBase" id="RU362033"/>
    </source>
</evidence>
<evidence type="ECO:0000256" key="12">
    <source>
        <dbReference type="ARBA" id="ARBA00023136"/>
    </source>
</evidence>
<comment type="caution">
    <text evidence="24">The sequence shown here is derived from an EMBL/GenBank/DDBJ whole genome shotgun (WGS) entry which is preliminary data.</text>
</comment>
<feature type="binding site" evidence="17">
    <location>
        <position position="949"/>
    </location>
    <ligand>
        <name>ATP</name>
        <dbReference type="ChEBI" id="CHEBI:30616"/>
    </ligand>
</feature>
<feature type="domain" description="P-type ATPase N-terminal" evidence="22">
    <location>
        <begin position="213"/>
        <end position="279"/>
    </location>
</feature>
<comment type="subcellular location">
    <subcellularLocation>
        <location evidence="2">Golgi apparatus</location>
        <location evidence="2">trans-Golgi network membrane</location>
        <topology evidence="2">Multi-pass membrane protein</topology>
    </subcellularLocation>
    <subcellularLocation>
        <location evidence="19">Membrane</location>
        <topology evidence="19">Multi-pass membrane protein</topology>
    </subcellularLocation>
</comment>
<feature type="binding site" evidence="17">
    <location>
        <position position="594"/>
    </location>
    <ligand>
        <name>ATP</name>
        <dbReference type="ChEBI" id="CHEBI:30616"/>
    </ligand>
</feature>
<proteinExistence type="inferred from homology"/>
<evidence type="ECO:0000259" key="23">
    <source>
        <dbReference type="Pfam" id="PF16212"/>
    </source>
</evidence>
<dbReference type="SFLD" id="SFLDS00003">
    <property type="entry name" value="Haloacid_Dehalogenase"/>
    <property type="match status" value="1"/>
</dbReference>
<keyword evidence="4 19" id="KW-0812">Transmembrane</keyword>
<evidence type="ECO:0000256" key="14">
    <source>
        <dbReference type="ARBA" id="ARBA00049128"/>
    </source>
</evidence>
<dbReference type="PROSITE" id="PS00154">
    <property type="entry name" value="ATPASE_E1_E2"/>
    <property type="match status" value="1"/>
</dbReference>
<feature type="domain" description="P-type ATPase C-terminal" evidence="23">
    <location>
        <begin position="1001"/>
        <end position="1252"/>
    </location>
</feature>
<dbReference type="InterPro" id="IPR018303">
    <property type="entry name" value="ATPase_P-typ_P_site"/>
</dbReference>
<keyword evidence="12 19" id="KW-0472">Membrane</keyword>
<dbReference type="SUPFAM" id="SSF81653">
    <property type="entry name" value="Calcium ATPase, transduction domain A"/>
    <property type="match status" value="1"/>
</dbReference>
<dbReference type="EC" id="7.6.2.1" evidence="19"/>
<evidence type="ECO:0000256" key="18">
    <source>
        <dbReference type="PIRSR" id="PIRSR606539-3"/>
    </source>
</evidence>
<evidence type="ECO:0000256" key="9">
    <source>
        <dbReference type="ARBA" id="ARBA00022967"/>
    </source>
</evidence>
<feature type="transmembrane region" description="Helical" evidence="19">
    <location>
        <begin position="1218"/>
        <end position="1237"/>
    </location>
</feature>
<dbReference type="SUPFAM" id="SSF81665">
    <property type="entry name" value="Calcium ATPase, transmembrane domain M"/>
    <property type="match status" value="1"/>
</dbReference>
<evidence type="ECO:0000259" key="21">
    <source>
        <dbReference type="Pfam" id="PF00122"/>
    </source>
</evidence>
<dbReference type="Pfam" id="PF16209">
    <property type="entry name" value="PhoLip_ATPase_N"/>
    <property type="match status" value="1"/>
</dbReference>
<feature type="transmembrane region" description="Helical" evidence="19">
    <location>
        <begin position="528"/>
        <end position="550"/>
    </location>
</feature>
<sequence>MNSHYDSDDEDLAVFDSSRTPTAGASPYNSTGARPAQQHYASNPDPFANSRGAYDSYEGGQSQNPASYGGGQAANRFGTAVDVSTQSMSKGKSGYDDDGYDPYFDDDDMPNSSMISLPYDRPSYNGDNPSYAGNAPLTQHAQAPAGHGQGQIGDPARNMSMMDDDEEMLQARARLAAMQARKSQKGKGFAGVLAGAKRLLKGGPKVYEGERVIHIGNAERNAENKYPGNSVSTSKYNIVTFLPKFLAEQFSKYANIFFLFTACIQQIPNVSPTNRYTTIAPLSLVLLVAALKEIQEDIKRHQSDADLNSRKAMVLVGSQFEAKPWRSIKVGDIVRLESNDFFPADIVLLSSSEPEGLCYIETSNLDGETNLKIKQSSPSTSALTSPPAISSLQGQVRSEQPNNSLYTYEATLTMGSAGPAGSKEIPLGPDQILLRGAQLRNTAWMYGLVVFTGHETKLMRNATAAPIKRTAMERMVNVQILFLLVILLALSVGCAIGSTLRNHLSSSQMWYLVLDNQTLSARVFVEDVLTFILTLNNLIPISLIVTMEVVKFQQAMFINSDLDMYHPVTDTPALCRTSSLVEELGQIEYIFSDKTGTLTCNEMEFRQCSIGGIPYADVVDESKKGEVFSFAEMKENLENGHETARVIEEFLTLLATCHTVIPETDKDGKITYQASSPDEAALVSGADVMGFSFTTRKPQSIFVKVFGEEKEYQVLNILEFNSTRKRMSSIIRGPDGKVKLYCKGADTVIFERLAAEGQSFTELTMNQLEEYATEGLRTLCIAMREIPEEEYRKWAAIHDRAAATINGRAEELEKAAEIIERDLFLLGATAIEDKLQEGVPDTIYTLQQAGIKIWVLTGDRQETAINIGLSCRLISESMSLVIVNEDNAHDTKDFLTKRLEAVKNSRNAGDFEELALVIDGKSLSFALEKDMNKIFLELAVMCKAVVCCRVSPLQKALVVKLVKKNLKAILLAIGDGANDVSMIQAAHVGVGISGVEGLQAARSADVAISQFRFLKKLLLVHGTWSYQRLSKLILYSFYKNIALYMTGFWFAFQNSFSGQVLEEGWTLTFYNVLFTVLPPVVLGVFDQFVGARMLDRYPELYKLGQQNKFFSVRIFWQWIGNALAHSLVIYVVSVAILGDLVLPQGWVAGQWVWGTTLYLSALLTVLAKAALISDIWTKYTLLAIPGSFVFTMAFLPIYALVAPLVGLSNEYKNIVPRLWSSIIFWLTILGLPFLLLTRDFAWKSYKRLFMPEPYHVVQEIQKFNLPDYRPRMEQFQKAIKKVRAVQRLRRNRGFAFSQTEEGQEHLIRSYDTTRAKLAG</sequence>
<feature type="binding site" evidence="18">
    <location>
        <position position="595"/>
    </location>
    <ligand>
        <name>Mg(2+)</name>
        <dbReference type="ChEBI" id="CHEBI:18420"/>
    </ligand>
</feature>
<feature type="binding site" evidence="17">
    <location>
        <position position="679"/>
    </location>
    <ligand>
        <name>ATP</name>
        <dbReference type="ChEBI" id="CHEBI:30616"/>
    </ligand>
</feature>
<dbReference type="Proteomes" id="UP000193467">
    <property type="component" value="Unassembled WGS sequence"/>
</dbReference>
<feature type="compositionally biased region" description="Polar residues" evidence="20">
    <location>
        <begin position="17"/>
        <end position="32"/>
    </location>
</feature>
<feature type="binding site" evidence="17">
    <location>
        <position position="978"/>
    </location>
    <ligand>
        <name>ATP</name>
        <dbReference type="ChEBI" id="CHEBI:30616"/>
    </ligand>
</feature>
<dbReference type="FunFam" id="3.40.1110.10:FF:000035">
    <property type="entry name" value="Phospholipid-transporting ATPase"/>
    <property type="match status" value="1"/>
</dbReference>
<dbReference type="FunFam" id="2.70.150.10:FF:000026">
    <property type="entry name" value="Phospholipid-transporting ATPase"/>
    <property type="match status" value="1"/>
</dbReference>
<feature type="transmembrane region" description="Helical" evidence="19">
    <location>
        <begin position="1150"/>
        <end position="1167"/>
    </location>
</feature>
<dbReference type="NCBIfam" id="TIGR01652">
    <property type="entry name" value="ATPase-Plipid"/>
    <property type="match status" value="1"/>
</dbReference>
<keyword evidence="11" id="KW-0333">Golgi apparatus</keyword>
<evidence type="ECO:0000256" key="2">
    <source>
        <dbReference type="ARBA" id="ARBA00004166"/>
    </source>
</evidence>
<evidence type="ECO:0000256" key="17">
    <source>
        <dbReference type="PIRSR" id="PIRSR606539-2"/>
    </source>
</evidence>
<feature type="compositionally biased region" description="Low complexity" evidence="20">
    <location>
        <begin position="376"/>
        <end position="392"/>
    </location>
</feature>
<dbReference type="OrthoDB" id="377733at2759"/>
<dbReference type="Gene3D" id="3.40.50.1000">
    <property type="entry name" value="HAD superfamily/HAD-like"/>
    <property type="match status" value="1"/>
</dbReference>
<dbReference type="Gene3D" id="3.40.1110.10">
    <property type="entry name" value="Calcium-transporting ATPase, cytoplasmic domain N"/>
    <property type="match status" value="1"/>
</dbReference>
<evidence type="ECO:0000256" key="3">
    <source>
        <dbReference type="ARBA" id="ARBA00008109"/>
    </source>
</evidence>
<keyword evidence="6 17" id="KW-0547">Nucleotide-binding</keyword>
<dbReference type="CDD" id="cd02073">
    <property type="entry name" value="P-type_ATPase_APLT_Dnf-like"/>
    <property type="match status" value="1"/>
</dbReference>
<dbReference type="GO" id="GO:0005802">
    <property type="term" value="C:trans-Golgi network"/>
    <property type="evidence" value="ECO:0007669"/>
    <property type="project" value="TreeGrafter"/>
</dbReference>
<evidence type="ECO:0000256" key="10">
    <source>
        <dbReference type="ARBA" id="ARBA00022989"/>
    </source>
</evidence>
<dbReference type="EMBL" id="MCGR01000004">
    <property type="protein sequence ID" value="ORY90123.1"/>
    <property type="molecule type" value="Genomic_DNA"/>
</dbReference>
<feature type="region of interest" description="Disordered" evidence="20">
    <location>
        <begin position="1"/>
        <end position="74"/>
    </location>
</feature>
<evidence type="ECO:0000256" key="20">
    <source>
        <dbReference type="SAM" id="MobiDB-lite"/>
    </source>
</evidence>
<keyword evidence="8 18" id="KW-0460">Magnesium</keyword>
<dbReference type="InterPro" id="IPR001757">
    <property type="entry name" value="P_typ_ATPase"/>
</dbReference>
<dbReference type="Pfam" id="PF00122">
    <property type="entry name" value="E1-E2_ATPase"/>
    <property type="match status" value="1"/>
</dbReference>
<evidence type="ECO:0000313" key="24">
    <source>
        <dbReference type="EMBL" id="ORY90123.1"/>
    </source>
</evidence>
<evidence type="ECO:0000313" key="25">
    <source>
        <dbReference type="Proteomes" id="UP000193467"/>
    </source>
</evidence>
<feature type="binding site" evidence="17">
    <location>
        <position position="859"/>
    </location>
    <ligand>
        <name>ATP</name>
        <dbReference type="ChEBI" id="CHEBI:30616"/>
    </ligand>
</feature>
<dbReference type="SUPFAM" id="SSF81660">
    <property type="entry name" value="Metal cation-transporting ATPase, ATP-binding domain N"/>
    <property type="match status" value="1"/>
</dbReference>
<feature type="binding site" evidence="17">
    <location>
        <position position="743"/>
    </location>
    <ligand>
        <name>ATP</name>
        <dbReference type="ChEBI" id="CHEBI:30616"/>
    </ligand>
</feature>
<feature type="active site" description="4-aspartylphosphate intermediate" evidence="16">
    <location>
        <position position="593"/>
    </location>
</feature>
<evidence type="ECO:0000256" key="5">
    <source>
        <dbReference type="ARBA" id="ARBA00022723"/>
    </source>
</evidence>
<dbReference type="PANTHER" id="PTHR24092">
    <property type="entry name" value="PROBABLE PHOSPHOLIPID-TRANSPORTING ATPASE"/>
    <property type="match status" value="1"/>
</dbReference>
<dbReference type="GO" id="GO:0045332">
    <property type="term" value="P:phospholipid translocation"/>
    <property type="evidence" value="ECO:0007669"/>
    <property type="project" value="TreeGrafter"/>
</dbReference>
<evidence type="ECO:0000256" key="15">
    <source>
        <dbReference type="ARBA" id="ARBA00051303"/>
    </source>
</evidence>
<feature type="transmembrane region" description="Helical" evidence="19">
    <location>
        <begin position="1032"/>
        <end position="1052"/>
    </location>
</feature>
<comment type="catalytic activity">
    <reaction evidence="15">
        <text>a 1,2-diacyl-sn-glycero-3-phospho-L-serine(out) + ATP + H2O = a 1,2-diacyl-sn-glycero-3-phospho-L-serine(in) + ADP + phosphate + H(+)</text>
        <dbReference type="Rhea" id="RHEA:38567"/>
        <dbReference type="ChEBI" id="CHEBI:15377"/>
        <dbReference type="ChEBI" id="CHEBI:15378"/>
        <dbReference type="ChEBI" id="CHEBI:30616"/>
        <dbReference type="ChEBI" id="CHEBI:43474"/>
        <dbReference type="ChEBI" id="CHEBI:57262"/>
        <dbReference type="ChEBI" id="CHEBI:456216"/>
    </reaction>
    <physiologicalReaction direction="left-to-right" evidence="15">
        <dbReference type="Rhea" id="RHEA:38568"/>
    </physiologicalReaction>
</comment>
<evidence type="ECO:0000256" key="8">
    <source>
        <dbReference type="ARBA" id="ARBA00022842"/>
    </source>
</evidence>
<dbReference type="Pfam" id="PF16212">
    <property type="entry name" value="PhoLip_ATPase_C"/>
    <property type="match status" value="1"/>
</dbReference>
<feature type="binding site" evidence="18">
    <location>
        <position position="979"/>
    </location>
    <ligand>
        <name>Mg(2+)</name>
        <dbReference type="ChEBI" id="CHEBI:18420"/>
    </ligand>
</feature>
<feature type="binding site" evidence="17">
    <location>
        <position position="858"/>
    </location>
    <ligand>
        <name>ATP</name>
        <dbReference type="ChEBI" id="CHEBI:30616"/>
    </ligand>
</feature>
<feature type="binding site" evidence="17">
    <location>
        <position position="955"/>
    </location>
    <ligand>
        <name>ATP</name>
        <dbReference type="ChEBI" id="CHEBI:30616"/>
    </ligand>
</feature>
<evidence type="ECO:0000256" key="4">
    <source>
        <dbReference type="ARBA" id="ARBA00022692"/>
    </source>
</evidence>
<keyword evidence="7 17" id="KW-0067">ATP-binding</keyword>
<feature type="transmembrane region" description="Helical" evidence="19">
    <location>
        <begin position="1179"/>
        <end position="1198"/>
    </location>
</feature>
<dbReference type="InterPro" id="IPR023214">
    <property type="entry name" value="HAD_sf"/>
</dbReference>
<dbReference type="InterPro" id="IPR032630">
    <property type="entry name" value="P_typ_ATPase_c"/>
</dbReference>
<dbReference type="FunCoup" id="A0A1Y2G0G8">
    <property type="interactions" value="137"/>
</dbReference>
<dbReference type="GO" id="GO:0005886">
    <property type="term" value="C:plasma membrane"/>
    <property type="evidence" value="ECO:0007669"/>
    <property type="project" value="TreeGrafter"/>
</dbReference>
<gene>
    <name evidence="24" type="ORF">BCR35DRAFT_299667</name>
</gene>
<feature type="transmembrane region" description="Helical" evidence="19">
    <location>
        <begin position="1072"/>
        <end position="1094"/>
    </location>
</feature>
<dbReference type="InParanoid" id="A0A1Y2G0G8"/>
<comment type="catalytic activity">
    <reaction evidence="13 19">
        <text>ATP + H2O + phospholipidSide 1 = ADP + phosphate + phospholipidSide 2.</text>
        <dbReference type="EC" id="7.6.2.1"/>
    </reaction>
</comment>
<keyword evidence="9 19" id="KW-1278">Translocase</keyword>
<comment type="catalytic activity">
    <reaction evidence="14">
        <text>a 1,2-diacyl-sn-glycero-3-phosphoethanolamine(out) + ATP + H2O = a 1,2-diacyl-sn-glycero-3-phosphoethanolamine(in) + ADP + phosphate + H(+)</text>
        <dbReference type="Rhea" id="RHEA:66132"/>
        <dbReference type="ChEBI" id="CHEBI:15377"/>
        <dbReference type="ChEBI" id="CHEBI:15378"/>
        <dbReference type="ChEBI" id="CHEBI:30616"/>
        <dbReference type="ChEBI" id="CHEBI:43474"/>
        <dbReference type="ChEBI" id="CHEBI:64612"/>
        <dbReference type="ChEBI" id="CHEBI:456216"/>
    </reaction>
    <physiologicalReaction direction="left-to-right" evidence="14">
        <dbReference type="Rhea" id="RHEA:66133"/>
    </physiologicalReaction>
</comment>
<dbReference type="NCBIfam" id="TIGR01494">
    <property type="entry name" value="ATPase_P-type"/>
    <property type="match status" value="1"/>
</dbReference>
<dbReference type="PRINTS" id="PR00119">
    <property type="entry name" value="CATATPASE"/>
</dbReference>
<evidence type="ECO:0000256" key="11">
    <source>
        <dbReference type="ARBA" id="ARBA00023034"/>
    </source>
</evidence>
<feature type="binding site" evidence="17">
    <location>
        <position position="595"/>
    </location>
    <ligand>
        <name>ATP</name>
        <dbReference type="ChEBI" id="CHEBI:30616"/>
    </ligand>
</feature>
<feature type="region of interest" description="Disordered" evidence="20">
    <location>
        <begin position="376"/>
        <end position="396"/>
    </location>
</feature>
<dbReference type="GO" id="GO:0000287">
    <property type="term" value="F:magnesium ion binding"/>
    <property type="evidence" value="ECO:0007669"/>
    <property type="project" value="UniProtKB-UniRule"/>
</dbReference>
<dbReference type="GO" id="GO:0005524">
    <property type="term" value="F:ATP binding"/>
    <property type="evidence" value="ECO:0007669"/>
    <property type="project" value="UniProtKB-UniRule"/>
</dbReference>
<feature type="binding site" evidence="18">
    <location>
        <position position="593"/>
    </location>
    <ligand>
        <name>Mg(2+)</name>
        <dbReference type="ChEBI" id="CHEBI:18420"/>
    </ligand>
</feature>
<dbReference type="Gene3D" id="2.70.150.10">
    <property type="entry name" value="Calcium-transporting ATPase, cytoplasmic transduction domain A"/>
    <property type="match status" value="1"/>
</dbReference>
<evidence type="ECO:0000259" key="22">
    <source>
        <dbReference type="Pfam" id="PF16209"/>
    </source>
</evidence>
<feature type="transmembrane region" description="Helical" evidence="19">
    <location>
        <begin position="1115"/>
        <end position="1138"/>
    </location>
</feature>
<feature type="region of interest" description="Disordered" evidence="20">
    <location>
        <begin position="123"/>
        <end position="156"/>
    </location>
</feature>
<dbReference type="InterPro" id="IPR023299">
    <property type="entry name" value="ATPase_P-typ_cyto_dom_N"/>
</dbReference>
<dbReference type="PANTHER" id="PTHR24092:SF150">
    <property type="entry name" value="PHOSPHOLIPID-TRANSPORTING ATPASE"/>
    <property type="match status" value="1"/>
</dbReference>
<dbReference type="GO" id="GO:0090556">
    <property type="term" value="F:phosphatidylserine floppase activity"/>
    <property type="evidence" value="ECO:0007669"/>
    <property type="project" value="RHEA"/>
</dbReference>
<dbReference type="SFLD" id="SFLDG00002">
    <property type="entry name" value="C1.7:_P-type_atpase_like"/>
    <property type="match status" value="1"/>
</dbReference>
<evidence type="ECO:0000256" key="13">
    <source>
        <dbReference type="ARBA" id="ARBA00034036"/>
    </source>
</evidence>
<dbReference type="InterPro" id="IPR036412">
    <property type="entry name" value="HAD-like_sf"/>
</dbReference>
<reference evidence="24 25" key="1">
    <citation type="submission" date="2016-07" db="EMBL/GenBank/DDBJ databases">
        <title>Pervasive Adenine N6-methylation of Active Genes in Fungi.</title>
        <authorList>
            <consortium name="DOE Joint Genome Institute"/>
            <person name="Mondo S.J."/>
            <person name="Dannebaum R.O."/>
            <person name="Kuo R.C."/>
            <person name="Labutti K."/>
            <person name="Haridas S."/>
            <person name="Kuo A."/>
            <person name="Salamov A."/>
            <person name="Ahrendt S.R."/>
            <person name="Lipzen A."/>
            <person name="Sullivan W."/>
            <person name="Andreopoulos W.B."/>
            <person name="Clum A."/>
            <person name="Lindquist E."/>
            <person name="Daum C."/>
            <person name="Ramamoorthy G.K."/>
            <person name="Gryganskyi A."/>
            <person name="Culley D."/>
            <person name="Magnuson J.K."/>
            <person name="James T.Y."/>
            <person name="O'Malley M.A."/>
            <person name="Stajich J.E."/>
            <person name="Spatafora J.W."/>
            <person name="Visel A."/>
            <person name="Grigoriev I.V."/>
        </authorList>
    </citation>
    <scope>NUCLEOTIDE SEQUENCE [LARGE SCALE GENOMIC DNA]</scope>
    <source>
        <strain evidence="24 25">62-1032</strain>
    </source>
</reference>
<feature type="binding site" evidence="17">
    <location>
        <position position="857"/>
    </location>
    <ligand>
        <name>ATP</name>
        <dbReference type="ChEBI" id="CHEBI:30616"/>
    </ligand>
</feature>
<dbReference type="InterPro" id="IPR032631">
    <property type="entry name" value="P-type_ATPase_N"/>
</dbReference>
<dbReference type="FunFam" id="3.40.50.1000:FF:000010">
    <property type="entry name" value="Phospholipid-transporting ATPase"/>
    <property type="match status" value="1"/>
</dbReference>
<feature type="binding site" evidence="17">
    <location>
        <position position="593"/>
    </location>
    <ligand>
        <name>ATP</name>
        <dbReference type="ChEBI" id="CHEBI:30616"/>
    </ligand>
</feature>
<keyword evidence="25" id="KW-1185">Reference proteome</keyword>
<dbReference type="InterPro" id="IPR044492">
    <property type="entry name" value="P_typ_ATPase_HD_dom"/>
</dbReference>
<organism evidence="24 25">
    <name type="scientific">Leucosporidium creatinivorum</name>
    <dbReference type="NCBI Taxonomy" id="106004"/>
    <lineage>
        <taxon>Eukaryota</taxon>
        <taxon>Fungi</taxon>
        <taxon>Dikarya</taxon>
        <taxon>Basidiomycota</taxon>
        <taxon>Pucciniomycotina</taxon>
        <taxon>Microbotryomycetes</taxon>
        <taxon>Leucosporidiales</taxon>
        <taxon>Leucosporidium</taxon>
    </lineage>
</organism>
<feature type="binding site" evidence="18">
    <location>
        <position position="975"/>
    </location>
    <ligand>
        <name>Mg(2+)</name>
        <dbReference type="ChEBI" id="CHEBI:18420"/>
    </ligand>
</feature>
<dbReference type="SUPFAM" id="SSF56784">
    <property type="entry name" value="HAD-like"/>
    <property type="match status" value="1"/>
</dbReference>